<sequence>MTRVVDGLIACANRTPLAIGVYLGAVLASAVGVSRLEHWGFGDSVWWAFVTTTTVGYGDLSPATIPGRVIAVLTMFAGIIGIGVIVGRIAAVVIRTHDDFTHEEQEELAADVDEQLKLLRQIQRDLRTATGGRGSASGSSRARG</sequence>
<comment type="subcellular location">
    <subcellularLocation>
        <location evidence="1">Membrane</location>
        <topology evidence="1">Multi-pass membrane protein</topology>
    </subcellularLocation>
</comment>
<accession>A0ABU8EA74</accession>
<keyword evidence="4 8" id="KW-1133">Transmembrane helix</keyword>
<dbReference type="Gene3D" id="1.10.287.70">
    <property type="match status" value="1"/>
</dbReference>
<comment type="caution">
    <text evidence="10">The sequence shown here is derived from an EMBL/GenBank/DDBJ whole genome shotgun (WGS) entry which is preliminary data.</text>
</comment>
<keyword evidence="7 10" id="KW-0407">Ion channel</keyword>
<dbReference type="GO" id="GO:0034220">
    <property type="term" value="P:monoatomic ion transmembrane transport"/>
    <property type="evidence" value="ECO:0007669"/>
    <property type="project" value="UniProtKB-KW"/>
</dbReference>
<keyword evidence="5" id="KW-0406">Ion transport</keyword>
<dbReference type="PANTHER" id="PTHR11537">
    <property type="entry name" value="VOLTAGE-GATED POTASSIUM CHANNEL"/>
    <property type="match status" value="1"/>
</dbReference>
<evidence type="ECO:0000256" key="1">
    <source>
        <dbReference type="ARBA" id="ARBA00004141"/>
    </source>
</evidence>
<dbReference type="PANTHER" id="PTHR11537:SF254">
    <property type="entry name" value="POTASSIUM VOLTAGE-GATED CHANNEL PROTEIN SHAB"/>
    <property type="match status" value="1"/>
</dbReference>
<evidence type="ECO:0000256" key="7">
    <source>
        <dbReference type="ARBA" id="ARBA00023303"/>
    </source>
</evidence>
<evidence type="ECO:0000256" key="4">
    <source>
        <dbReference type="ARBA" id="ARBA00022989"/>
    </source>
</evidence>
<dbReference type="RefSeq" id="WP_336392726.1">
    <property type="nucleotide sequence ID" value="NZ_JBAPLV010000025.1"/>
</dbReference>
<name>A0ABU8EA74_9ACTN</name>
<dbReference type="Proteomes" id="UP001373496">
    <property type="component" value="Unassembled WGS sequence"/>
</dbReference>
<dbReference type="PRINTS" id="PR00169">
    <property type="entry name" value="KCHANNEL"/>
</dbReference>
<reference evidence="10 11" key="1">
    <citation type="submission" date="2024-03" db="EMBL/GenBank/DDBJ databases">
        <title>Draft genome sequence of Klenkia terrae.</title>
        <authorList>
            <person name="Duangmal K."/>
            <person name="Chantavorakit T."/>
        </authorList>
    </citation>
    <scope>NUCLEOTIDE SEQUENCE [LARGE SCALE GENOMIC DNA]</scope>
    <source>
        <strain evidence="10 11">JCM 17786</strain>
    </source>
</reference>
<protein>
    <submittedName>
        <fullName evidence="10">Potassium channel family protein</fullName>
    </submittedName>
</protein>
<evidence type="ECO:0000313" key="10">
    <source>
        <dbReference type="EMBL" id="MEI4280536.1"/>
    </source>
</evidence>
<evidence type="ECO:0000256" key="3">
    <source>
        <dbReference type="ARBA" id="ARBA00022692"/>
    </source>
</evidence>
<feature type="transmembrane region" description="Helical" evidence="8">
    <location>
        <begin position="69"/>
        <end position="94"/>
    </location>
</feature>
<evidence type="ECO:0000256" key="5">
    <source>
        <dbReference type="ARBA" id="ARBA00023065"/>
    </source>
</evidence>
<dbReference type="SUPFAM" id="SSF81324">
    <property type="entry name" value="Voltage-gated potassium channels"/>
    <property type="match status" value="1"/>
</dbReference>
<dbReference type="InterPro" id="IPR028325">
    <property type="entry name" value="VG_K_chnl"/>
</dbReference>
<dbReference type="InterPro" id="IPR013099">
    <property type="entry name" value="K_chnl_dom"/>
</dbReference>
<feature type="domain" description="Potassium channel" evidence="9">
    <location>
        <begin position="23"/>
        <end position="93"/>
    </location>
</feature>
<keyword evidence="3 8" id="KW-0812">Transmembrane</keyword>
<keyword evidence="2" id="KW-0813">Transport</keyword>
<proteinExistence type="predicted"/>
<evidence type="ECO:0000256" key="8">
    <source>
        <dbReference type="SAM" id="Phobius"/>
    </source>
</evidence>
<dbReference type="Pfam" id="PF07885">
    <property type="entry name" value="Ion_trans_2"/>
    <property type="match status" value="1"/>
</dbReference>
<gene>
    <name evidence="10" type="ORF">UXQ13_18840</name>
</gene>
<keyword evidence="11" id="KW-1185">Reference proteome</keyword>
<keyword evidence="6 8" id="KW-0472">Membrane</keyword>
<evidence type="ECO:0000256" key="6">
    <source>
        <dbReference type="ARBA" id="ARBA00023136"/>
    </source>
</evidence>
<evidence type="ECO:0000256" key="2">
    <source>
        <dbReference type="ARBA" id="ARBA00022448"/>
    </source>
</evidence>
<evidence type="ECO:0000259" key="9">
    <source>
        <dbReference type="Pfam" id="PF07885"/>
    </source>
</evidence>
<dbReference type="EMBL" id="JBAPLV010000025">
    <property type="protein sequence ID" value="MEI4280536.1"/>
    <property type="molecule type" value="Genomic_DNA"/>
</dbReference>
<organism evidence="10 11">
    <name type="scientific">Klenkia terrae</name>
    <dbReference type="NCBI Taxonomy" id="1052259"/>
    <lineage>
        <taxon>Bacteria</taxon>
        <taxon>Bacillati</taxon>
        <taxon>Actinomycetota</taxon>
        <taxon>Actinomycetes</taxon>
        <taxon>Geodermatophilales</taxon>
        <taxon>Geodermatophilaceae</taxon>
        <taxon>Klenkia</taxon>
    </lineage>
</organism>
<evidence type="ECO:0000313" key="11">
    <source>
        <dbReference type="Proteomes" id="UP001373496"/>
    </source>
</evidence>